<name>A0A3B1DFR5_9ZZZZ</name>
<proteinExistence type="predicted"/>
<organism evidence="3">
    <name type="scientific">hydrothermal vent metagenome</name>
    <dbReference type="NCBI Taxonomy" id="652676"/>
    <lineage>
        <taxon>unclassified sequences</taxon>
        <taxon>metagenomes</taxon>
        <taxon>ecological metagenomes</taxon>
    </lineage>
</organism>
<feature type="compositionally biased region" description="Low complexity" evidence="1">
    <location>
        <begin position="1"/>
        <end position="16"/>
    </location>
</feature>
<sequence>MTSVQTTTTQPAVPTVELKDRRERVPEGADFGDLFALFAQNSSRGAARNGSLSLQVGSAGGGRSGWSDAQQLRQGQADGAPGGPGLREQSRLVEGKGSERLSDRLARAARDRGVADRSDQRIGDRASPSQDAGASTTDRVGSRAGASASGQTVSAKSDASGAAGAETGSQVEGNPAGVVASGGAAQVRSAQGAAAGNNAVSSINTGSNAGSSSQQGANASMLLGGQAGQTRMKAGASQRSEQAPAPTPKETAAFKAQLARGLGAALRSGRGEVTLRLRPTTLGELQVRVQIKDSIVEAQIRPSTIEAHRLLTQSVDALRHSFEARGLQVGRIEIEQPPASKEGSGGATHQGHPGGQDGQFGMGRESDGHLSKDSTAARAARLAGGSDSQHAEAEEVVMSDGYGSPGIVYSVTDGAARIVMIDALA</sequence>
<feature type="region of interest" description="Disordered" evidence="1">
    <location>
        <begin position="337"/>
        <end position="392"/>
    </location>
</feature>
<dbReference type="AlphaFoldDB" id="A0A3B1DFR5"/>
<feature type="domain" description="Flagellar hook-length control protein-like C-terminal" evidence="2">
    <location>
        <begin position="264"/>
        <end position="336"/>
    </location>
</feature>
<feature type="compositionally biased region" description="Low complexity" evidence="1">
    <location>
        <begin position="154"/>
        <end position="165"/>
    </location>
</feature>
<protein>
    <recommendedName>
        <fullName evidence="2">Flagellar hook-length control protein-like C-terminal domain-containing protein</fullName>
    </recommendedName>
</protein>
<dbReference type="InterPro" id="IPR038610">
    <property type="entry name" value="FliK-like_C_sf"/>
</dbReference>
<feature type="compositionally biased region" description="Polar residues" evidence="1">
    <location>
        <begin position="44"/>
        <end position="56"/>
    </location>
</feature>
<dbReference type="EMBL" id="UOGK01000504">
    <property type="protein sequence ID" value="VAX41199.1"/>
    <property type="molecule type" value="Genomic_DNA"/>
</dbReference>
<evidence type="ECO:0000313" key="3">
    <source>
        <dbReference type="EMBL" id="VAX41199.1"/>
    </source>
</evidence>
<feature type="compositionally biased region" description="Basic and acidic residues" evidence="1">
    <location>
        <begin position="88"/>
        <end position="124"/>
    </location>
</feature>
<evidence type="ECO:0000259" key="2">
    <source>
        <dbReference type="Pfam" id="PF02120"/>
    </source>
</evidence>
<feature type="region of interest" description="Disordered" evidence="1">
    <location>
        <begin position="1"/>
        <end position="24"/>
    </location>
</feature>
<dbReference type="Gene3D" id="3.30.750.140">
    <property type="match status" value="1"/>
</dbReference>
<gene>
    <name evidence="3" type="ORF">MNBD_PLANCTO03-412</name>
</gene>
<reference evidence="3" key="1">
    <citation type="submission" date="2018-06" db="EMBL/GenBank/DDBJ databases">
        <authorList>
            <person name="Zhirakovskaya E."/>
        </authorList>
    </citation>
    <scope>NUCLEOTIDE SEQUENCE</scope>
</reference>
<accession>A0A3B1DFR5</accession>
<dbReference type="Pfam" id="PF02120">
    <property type="entry name" value="Flg_hook"/>
    <property type="match status" value="1"/>
</dbReference>
<feature type="compositionally biased region" description="Gly residues" evidence="1">
    <location>
        <begin position="343"/>
        <end position="361"/>
    </location>
</feature>
<feature type="region of interest" description="Disordered" evidence="1">
    <location>
        <begin position="226"/>
        <end position="250"/>
    </location>
</feature>
<evidence type="ECO:0000256" key="1">
    <source>
        <dbReference type="SAM" id="MobiDB-lite"/>
    </source>
</evidence>
<dbReference type="CDD" id="cd17470">
    <property type="entry name" value="T3SS_Flik_C"/>
    <property type="match status" value="1"/>
</dbReference>
<feature type="region of interest" description="Disordered" evidence="1">
    <location>
        <begin position="44"/>
        <end position="176"/>
    </location>
</feature>
<feature type="compositionally biased region" description="Polar residues" evidence="1">
    <location>
        <begin position="127"/>
        <end position="139"/>
    </location>
</feature>
<dbReference type="InterPro" id="IPR021136">
    <property type="entry name" value="Flagellar_hook_control-like_C"/>
</dbReference>